<keyword evidence="2" id="KW-1185">Reference proteome</keyword>
<evidence type="ECO:0000313" key="1">
    <source>
        <dbReference type="EMBL" id="CAG8949296.1"/>
    </source>
</evidence>
<protein>
    <submittedName>
        <fullName evidence="1">Uncharacterized protein</fullName>
    </submittedName>
</protein>
<dbReference type="AlphaFoldDB" id="A0A9N9PK09"/>
<dbReference type="Proteomes" id="UP000696280">
    <property type="component" value="Unassembled WGS sequence"/>
</dbReference>
<accession>A0A9N9PK09</accession>
<name>A0A9N9PK09_9HELO</name>
<sequence length="84" mass="9474">MPNEKGPPLNNLSSPNTFNDLPNADYKFLPPEAFEFNVCSINPGKVPHSTLAWNFTIYLFCLVSIRSMAALEPLHHSYAKYETT</sequence>
<proteinExistence type="predicted"/>
<evidence type="ECO:0000313" key="2">
    <source>
        <dbReference type="Proteomes" id="UP000696280"/>
    </source>
</evidence>
<comment type="caution">
    <text evidence="1">The sequence shown here is derived from an EMBL/GenBank/DDBJ whole genome shotgun (WGS) entry which is preliminary data.</text>
</comment>
<dbReference type="EMBL" id="CAJVRL010000002">
    <property type="protein sequence ID" value="CAG8949296.1"/>
    <property type="molecule type" value="Genomic_DNA"/>
</dbReference>
<gene>
    <name evidence="1" type="ORF">HYFRA_00004921</name>
</gene>
<reference evidence="1" key="1">
    <citation type="submission" date="2021-07" db="EMBL/GenBank/DDBJ databases">
        <authorList>
            <person name="Durling M."/>
        </authorList>
    </citation>
    <scope>NUCLEOTIDE SEQUENCE</scope>
</reference>
<organism evidence="1 2">
    <name type="scientific">Hymenoscyphus fraxineus</name>
    <dbReference type="NCBI Taxonomy" id="746836"/>
    <lineage>
        <taxon>Eukaryota</taxon>
        <taxon>Fungi</taxon>
        <taxon>Dikarya</taxon>
        <taxon>Ascomycota</taxon>
        <taxon>Pezizomycotina</taxon>
        <taxon>Leotiomycetes</taxon>
        <taxon>Helotiales</taxon>
        <taxon>Helotiaceae</taxon>
        <taxon>Hymenoscyphus</taxon>
    </lineage>
</organism>